<name>A0ABV9N3C1_9FLAO</name>
<feature type="transmembrane region" description="Helical" evidence="6">
    <location>
        <begin position="439"/>
        <end position="463"/>
    </location>
</feature>
<dbReference type="InterPro" id="IPR025857">
    <property type="entry name" value="MacB_PCD"/>
</dbReference>
<feature type="transmembrane region" description="Helical" evidence="6">
    <location>
        <begin position="693"/>
        <end position="718"/>
    </location>
</feature>
<dbReference type="InterPro" id="IPR050250">
    <property type="entry name" value="Macrolide_Exporter_MacB"/>
</dbReference>
<keyword evidence="5 6" id="KW-0472">Membrane</keyword>
<dbReference type="Proteomes" id="UP001595953">
    <property type="component" value="Unassembled WGS sequence"/>
</dbReference>
<evidence type="ECO:0000313" key="10">
    <source>
        <dbReference type="Proteomes" id="UP001595953"/>
    </source>
</evidence>
<dbReference type="Pfam" id="PF02687">
    <property type="entry name" value="FtsX"/>
    <property type="match status" value="2"/>
</dbReference>
<dbReference type="InterPro" id="IPR003838">
    <property type="entry name" value="ABC3_permease_C"/>
</dbReference>
<comment type="caution">
    <text evidence="9">The sequence shown here is derived from an EMBL/GenBank/DDBJ whole genome shotgun (WGS) entry which is preliminary data.</text>
</comment>
<dbReference type="PANTHER" id="PTHR30572:SF18">
    <property type="entry name" value="ABC-TYPE MACROLIDE FAMILY EXPORT SYSTEM PERMEASE COMPONENT 2"/>
    <property type="match status" value="1"/>
</dbReference>
<organism evidence="9 10">
    <name type="scientific">Geojedonia litorea</name>
    <dbReference type="NCBI Taxonomy" id="1268269"/>
    <lineage>
        <taxon>Bacteria</taxon>
        <taxon>Pseudomonadati</taxon>
        <taxon>Bacteroidota</taxon>
        <taxon>Flavobacteriia</taxon>
        <taxon>Flavobacteriales</taxon>
        <taxon>Flavobacteriaceae</taxon>
        <taxon>Geojedonia</taxon>
    </lineage>
</organism>
<sequence>MLTHYFKIALRNLKRQKVLSLINILGLSIGLACFSLFLLYSVNEFSFDRFHKNADTVYRVYRWTESMNGENAQGDIYMPSPLGPALKMDIPDVKEFVRFREDWGDEFVKIDNQVSKCPLAYTDPSFFTVFTFPLKYGNPKTALNDLQNVVITQKKAKELFGMENVVGRTIEIKIDQEFVPFTISAVAEDIPANSSIVFELLGNFSFMETTNNGKRGVNNWNRSGYITYVELNDGSGLPNDIQKLASFRHKYYPEEEKRLKAAGYTWEANTPPIRFGMQPLKEGHTSTIIQGGTVDQVNPKSIWILLSIAAGVLLIACINFTTLAIGRSARRSKEVGLRKVIGGQRKQLILQFLSESIILSVVSAIIGFLLAKLMLPYFNSLSGRELSFSFSSYPEMVWMLIGLVLLVGLLAGSYPALILSSFNPVEALKSKIKINGSNLFTKSLVTVQFALSVGLIICTMIILKQTKYMSSKHPGFNKENIVVVDADGTNSNEIYPLFKQALLARADISMVAGAELGLGEGTGWSLSGFEYKGNPKSVFEYYVDADYIPLMEMQLIDGRNFDPTIASDTINSVIVNEAMVKDFGWTLDNAVGQVLTGYHRNLGPDKSPTVIGVIKDFNFRPFKEEVKPQMFHQFADYAPYKYFVKIQPGNPTPALEAMQREWQILAGNLPFNYNFLDENLNNFYRAERRLSSIIGWAGGISVFLACLGLFGLVALAAVNRTKEIGIRKVLGASVANIVGLLSKDFIKLVVIALFIAAPLAFYFMDKWLQDFAYRISIGWWVFIISGVLAITIAFITIGFQAVKAGISNPVNSLRTE</sequence>
<comment type="subcellular location">
    <subcellularLocation>
        <location evidence="1">Cell membrane</location>
        <topology evidence="1">Multi-pass membrane protein</topology>
    </subcellularLocation>
</comment>
<dbReference type="Pfam" id="PF12704">
    <property type="entry name" value="MacB_PCD"/>
    <property type="match status" value="2"/>
</dbReference>
<feature type="domain" description="MacB-like periplasmic core" evidence="8">
    <location>
        <begin position="450"/>
        <end position="654"/>
    </location>
</feature>
<evidence type="ECO:0000256" key="1">
    <source>
        <dbReference type="ARBA" id="ARBA00004651"/>
    </source>
</evidence>
<dbReference type="PANTHER" id="PTHR30572">
    <property type="entry name" value="MEMBRANE COMPONENT OF TRANSPORTER-RELATED"/>
    <property type="match status" value="1"/>
</dbReference>
<keyword evidence="3 6" id="KW-0812">Transmembrane</keyword>
<accession>A0ABV9N3C1</accession>
<evidence type="ECO:0000256" key="6">
    <source>
        <dbReference type="SAM" id="Phobius"/>
    </source>
</evidence>
<evidence type="ECO:0000256" key="3">
    <source>
        <dbReference type="ARBA" id="ARBA00022692"/>
    </source>
</evidence>
<feature type="transmembrane region" description="Helical" evidence="6">
    <location>
        <begin position="348"/>
        <end position="371"/>
    </location>
</feature>
<gene>
    <name evidence="9" type="ORF">ACFO5O_10695</name>
</gene>
<reference evidence="10" key="1">
    <citation type="journal article" date="2019" name="Int. J. Syst. Evol. Microbiol.">
        <title>The Global Catalogue of Microorganisms (GCM) 10K type strain sequencing project: providing services to taxonomists for standard genome sequencing and annotation.</title>
        <authorList>
            <consortium name="The Broad Institute Genomics Platform"/>
            <consortium name="The Broad Institute Genome Sequencing Center for Infectious Disease"/>
            <person name="Wu L."/>
            <person name="Ma J."/>
        </authorList>
    </citation>
    <scope>NUCLEOTIDE SEQUENCE [LARGE SCALE GENOMIC DNA]</scope>
    <source>
        <strain evidence="10">CCUG 63682</strain>
    </source>
</reference>
<dbReference type="EMBL" id="JBHSGP010000014">
    <property type="protein sequence ID" value="MFC4722792.1"/>
    <property type="molecule type" value="Genomic_DNA"/>
</dbReference>
<evidence type="ECO:0000259" key="8">
    <source>
        <dbReference type="Pfam" id="PF12704"/>
    </source>
</evidence>
<evidence type="ECO:0000256" key="2">
    <source>
        <dbReference type="ARBA" id="ARBA00022475"/>
    </source>
</evidence>
<protein>
    <submittedName>
        <fullName evidence="9">ABC transporter permease</fullName>
    </submittedName>
</protein>
<evidence type="ECO:0000313" key="9">
    <source>
        <dbReference type="EMBL" id="MFC4722792.1"/>
    </source>
</evidence>
<feature type="transmembrane region" description="Helical" evidence="6">
    <location>
        <begin position="302"/>
        <end position="327"/>
    </location>
</feature>
<keyword evidence="10" id="KW-1185">Reference proteome</keyword>
<keyword evidence="2" id="KW-1003">Cell membrane</keyword>
<evidence type="ECO:0000256" key="4">
    <source>
        <dbReference type="ARBA" id="ARBA00022989"/>
    </source>
</evidence>
<keyword evidence="4 6" id="KW-1133">Transmembrane helix</keyword>
<feature type="transmembrane region" description="Helical" evidence="6">
    <location>
        <begin position="21"/>
        <end position="42"/>
    </location>
</feature>
<feature type="transmembrane region" description="Helical" evidence="6">
    <location>
        <begin position="745"/>
        <end position="764"/>
    </location>
</feature>
<feature type="domain" description="MacB-like periplasmic core" evidence="8">
    <location>
        <begin position="20"/>
        <end position="235"/>
    </location>
</feature>
<feature type="transmembrane region" description="Helical" evidence="6">
    <location>
        <begin position="776"/>
        <end position="799"/>
    </location>
</feature>
<feature type="transmembrane region" description="Helical" evidence="6">
    <location>
        <begin position="396"/>
        <end position="419"/>
    </location>
</feature>
<dbReference type="PROSITE" id="PS51257">
    <property type="entry name" value="PROKAR_LIPOPROTEIN"/>
    <property type="match status" value="1"/>
</dbReference>
<evidence type="ECO:0000256" key="5">
    <source>
        <dbReference type="ARBA" id="ARBA00023136"/>
    </source>
</evidence>
<feature type="domain" description="ABC3 transporter permease C-terminal" evidence="7">
    <location>
        <begin position="307"/>
        <end position="424"/>
    </location>
</feature>
<evidence type="ECO:0000259" key="7">
    <source>
        <dbReference type="Pfam" id="PF02687"/>
    </source>
</evidence>
<feature type="domain" description="ABC3 transporter permease C-terminal" evidence="7">
    <location>
        <begin position="699"/>
        <end position="805"/>
    </location>
</feature>
<proteinExistence type="predicted"/>
<dbReference type="RefSeq" id="WP_387963603.1">
    <property type="nucleotide sequence ID" value="NZ_JBHSGP010000014.1"/>
</dbReference>